<dbReference type="Gene3D" id="1.10.10.60">
    <property type="entry name" value="Homeodomain-like"/>
    <property type="match status" value="1"/>
</dbReference>
<dbReference type="PROSITE" id="PS01124">
    <property type="entry name" value="HTH_ARAC_FAMILY_2"/>
    <property type="match status" value="1"/>
</dbReference>
<dbReference type="InterPro" id="IPR050204">
    <property type="entry name" value="AraC_XylS_family_regulators"/>
</dbReference>
<accession>A0A418VQB9</accession>
<dbReference type="PANTHER" id="PTHR46796:SF6">
    <property type="entry name" value="ARAC SUBFAMILY"/>
    <property type="match status" value="1"/>
</dbReference>
<dbReference type="Pfam" id="PF14525">
    <property type="entry name" value="AraC_binding_2"/>
    <property type="match status" value="1"/>
</dbReference>
<dbReference type="Pfam" id="PF12833">
    <property type="entry name" value="HTH_18"/>
    <property type="match status" value="1"/>
</dbReference>
<evidence type="ECO:0000313" key="5">
    <source>
        <dbReference type="EMBL" id="RJF78458.1"/>
    </source>
</evidence>
<dbReference type="GO" id="GO:0003700">
    <property type="term" value="F:DNA-binding transcription factor activity"/>
    <property type="evidence" value="ECO:0007669"/>
    <property type="project" value="InterPro"/>
</dbReference>
<dbReference type="EMBL" id="QYUL01000004">
    <property type="protein sequence ID" value="RJF78458.1"/>
    <property type="molecule type" value="Genomic_DNA"/>
</dbReference>
<evidence type="ECO:0000259" key="4">
    <source>
        <dbReference type="PROSITE" id="PS01124"/>
    </source>
</evidence>
<keyword evidence="6" id="KW-1185">Reference proteome</keyword>
<gene>
    <name evidence="5" type="ORF">D3877_25580</name>
</gene>
<name>A0A418VQB9_9PROT</name>
<organism evidence="5 6">
    <name type="scientific">Azospirillum cavernae</name>
    <dbReference type="NCBI Taxonomy" id="2320860"/>
    <lineage>
        <taxon>Bacteria</taxon>
        <taxon>Pseudomonadati</taxon>
        <taxon>Pseudomonadota</taxon>
        <taxon>Alphaproteobacteria</taxon>
        <taxon>Rhodospirillales</taxon>
        <taxon>Azospirillaceae</taxon>
        <taxon>Azospirillum</taxon>
    </lineage>
</organism>
<dbReference type="AlphaFoldDB" id="A0A418VQB9"/>
<dbReference type="InterPro" id="IPR018060">
    <property type="entry name" value="HTH_AraC"/>
</dbReference>
<proteinExistence type="predicted"/>
<protein>
    <submittedName>
        <fullName evidence="5">Helix-turn-helix domain-containing protein</fullName>
    </submittedName>
</protein>
<keyword evidence="3" id="KW-0804">Transcription</keyword>
<feature type="domain" description="HTH araC/xylS-type" evidence="4">
    <location>
        <begin position="319"/>
        <end position="419"/>
    </location>
</feature>
<dbReference type="Proteomes" id="UP000283458">
    <property type="component" value="Unassembled WGS sequence"/>
</dbReference>
<reference evidence="5 6" key="1">
    <citation type="submission" date="2018-09" db="EMBL/GenBank/DDBJ databases">
        <authorList>
            <person name="Zhu H."/>
        </authorList>
    </citation>
    <scope>NUCLEOTIDE SEQUENCE [LARGE SCALE GENOMIC DNA]</scope>
    <source>
        <strain evidence="5 6">K2W22B-5</strain>
    </source>
</reference>
<dbReference type="PRINTS" id="PR00032">
    <property type="entry name" value="HTHARAC"/>
</dbReference>
<evidence type="ECO:0000256" key="3">
    <source>
        <dbReference type="ARBA" id="ARBA00023163"/>
    </source>
</evidence>
<sequence>MEVLRNCSEGWRRERLSDDEGAVDEIADGSAEMIAGFGRASMLGAPDAANSQRIYAPTSLRYRPAPEAHRHGVRPPIPAIVEPASESMGGEGGITMAGSAARQGESPIPVLSLTPEGMAGEASFVQWREILSIFFDVEPLHRGDESVFTGSMTTFHLGGLLMTRIAGSAVSLRRTSATIARSAVEHYLVQVHLTGGCAGLAAGREFELQAGDVGVLDLTRLLAVETTDFETLALVVPRESLAPLVTAPDALHGLVLPASSAVGELLADHVRALYAQLPGLNVRAAAAVASGTAGLIAACVGPALDARAQAGDLHGALLDRIKLFIEDQLDSPDLGADAICAGFGLSRSNLYRLFVPLGGVAKHVRDRRLVRALEDLVTPRPDRPRIADIAYHWGFGSEASFSRAFRVAYGMAPGEARDTAEGMRRLPTQDDGAVDRVLRRWIRSLTAR</sequence>
<dbReference type="PANTHER" id="PTHR46796">
    <property type="entry name" value="HTH-TYPE TRANSCRIPTIONAL ACTIVATOR RHAS-RELATED"/>
    <property type="match status" value="1"/>
</dbReference>
<evidence type="ECO:0000256" key="1">
    <source>
        <dbReference type="ARBA" id="ARBA00023015"/>
    </source>
</evidence>
<dbReference type="GO" id="GO:0043565">
    <property type="term" value="F:sequence-specific DNA binding"/>
    <property type="evidence" value="ECO:0007669"/>
    <property type="project" value="InterPro"/>
</dbReference>
<evidence type="ECO:0000256" key="2">
    <source>
        <dbReference type="ARBA" id="ARBA00023125"/>
    </source>
</evidence>
<keyword evidence="1" id="KW-0805">Transcription regulation</keyword>
<keyword evidence="2" id="KW-0238">DNA-binding</keyword>
<evidence type="ECO:0000313" key="6">
    <source>
        <dbReference type="Proteomes" id="UP000283458"/>
    </source>
</evidence>
<dbReference type="InterPro" id="IPR020449">
    <property type="entry name" value="Tscrpt_reg_AraC-type_HTH"/>
</dbReference>
<dbReference type="SMART" id="SM00342">
    <property type="entry name" value="HTH_ARAC"/>
    <property type="match status" value="1"/>
</dbReference>
<comment type="caution">
    <text evidence="5">The sequence shown here is derived from an EMBL/GenBank/DDBJ whole genome shotgun (WGS) entry which is preliminary data.</text>
</comment>
<dbReference type="InterPro" id="IPR035418">
    <property type="entry name" value="AraC-bd_2"/>
</dbReference>
<dbReference type="SUPFAM" id="SSF46689">
    <property type="entry name" value="Homeodomain-like"/>
    <property type="match status" value="1"/>
</dbReference>
<dbReference type="InterPro" id="IPR009057">
    <property type="entry name" value="Homeodomain-like_sf"/>
</dbReference>